<name>A0A532UU61_UNCT6</name>
<protein>
    <submittedName>
        <fullName evidence="1">Uncharacterized protein</fullName>
    </submittedName>
</protein>
<proteinExistence type="predicted"/>
<sequence>MRIPEPTLDGVAEARKKFIEQVDPTNLFYRAATKLVELALSEAREADSLTLAEAVGVLLKTWNDGFYRFGHAKFDKEHLGKIQELMDSPELNLLSFRERSLESLHSEEESSIKTIFESFEKVLGTIGAAKCLHLLAPQFFPLWDRDIAHGYQIYPQKRGTNGENYVKFVNKTREQIEKLKREGFRYEDSLKALDEYNWIHAHQNKRRKSRQP</sequence>
<evidence type="ECO:0000313" key="1">
    <source>
        <dbReference type="EMBL" id="TKJ38479.1"/>
    </source>
</evidence>
<evidence type="ECO:0000313" key="2">
    <source>
        <dbReference type="Proteomes" id="UP000317778"/>
    </source>
</evidence>
<organism evidence="1 2">
    <name type="scientific">candidate division TA06 bacterium B3_TA06</name>
    <dbReference type="NCBI Taxonomy" id="2012487"/>
    <lineage>
        <taxon>Bacteria</taxon>
        <taxon>Bacteria division TA06</taxon>
    </lineage>
</organism>
<dbReference type="Proteomes" id="UP000317778">
    <property type="component" value="Unassembled WGS sequence"/>
</dbReference>
<accession>A0A532UU61</accession>
<reference evidence="1 2" key="1">
    <citation type="submission" date="2017-06" db="EMBL/GenBank/DDBJ databases">
        <title>Novel microbial phyla capable of carbon fixation and sulfur reduction in deep-sea sediments.</title>
        <authorList>
            <person name="Huang J."/>
            <person name="Baker B."/>
            <person name="Wang Y."/>
        </authorList>
    </citation>
    <scope>NUCLEOTIDE SEQUENCE [LARGE SCALE GENOMIC DNA]</scope>
    <source>
        <strain evidence="1">B3_TA06</strain>
    </source>
</reference>
<gene>
    <name evidence="1" type="ORF">CEE36_10575</name>
</gene>
<dbReference type="AlphaFoldDB" id="A0A532UU61"/>
<comment type="caution">
    <text evidence="1">The sequence shown here is derived from an EMBL/GenBank/DDBJ whole genome shotgun (WGS) entry which is preliminary data.</text>
</comment>
<dbReference type="EMBL" id="NJBO01000026">
    <property type="protein sequence ID" value="TKJ38479.1"/>
    <property type="molecule type" value="Genomic_DNA"/>
</dbReference>